<proteinExistence type="predicted"/>
<dbReference type="InterPro" id="IPR032566">
    <property type="entry name" value="Znf-C2HE"/>
</dbReference>
<keyword evidence="9" id="KW-1185">Reference proteome</keyword>
<organism evidence="8 9">
    <name type="scientific">Chilo suppressalis</name>
    <name type="common">Asiatic rice borer moth</name>
    <dbReference type="NCBI Taxonomy" id="168631"/>
    <lineage>
        <taxon>Eukaryota</taxon>
        <taxon>Metazoa</taxon>
        <taxon>Ecdysozoa</taxon>
        <taxon>Arthropoda</taxon>
        <taxon>Hexapoda</taxon>
        <taxon>Insecta</taxon>
        <taxon>Pterygota</taxon>
        <taxon>Neoptera</taxon>
        <taxon>Endopterygota</taxon>
        <taxon>Lepidoptera</taxon>
        <taxon>Glossata</taxon>
        <taxon>Ditrysia</taxon>
        <taxon>Pyraloidea</taxon>
        <taxon>Crambidae</taxon>
        <taxon>Crambinae</taxon>
        <taxon>Chilo</taxon>
    </lineage>
</organism>
<dbReference type="PANTHER" id="PTHR12486:SF4">
    <property type="entry name" value="APRATAXIN"/>
    <property type="match status" value="1"/>
</dbReference>
<reference evidence="8" key="1">
    <citation type="submission" date="2021-12" db="EMBL/GenBank/DDBJ databases">
        <authorList>
            <person name="King R."/>
        </authorList>
    </citation>
    <scope>NUCLEOTIDE SEQUENCE</scope>
</reference>
<evidence type="ECO:0000256" key="1">
    <source>
        <dbReference type="ARBA" id="ARBA00004123"/>
    </source>
</evidence>
<sequence length="195" mass="22657">MSKRLGKETVSGTPAKQSKHWSIGLLESMRDPECIVKQTKKIVVIRDKYPKAKIHYLMLPHENISSIHKLNSTHIDLLKEFNKIYEEIKIENEDHSLKAGFHAVPSMQRLHMHIISKDMVSPCLKTKMHWNSFTTDFFINYEDILKELKETGSIKKISPDLHKKLLATPLQCNQCSFKPKNMPDLKDHLMSHMNV</sequence>
<evidence type="ECO:0000256" key="3">
    <source>
        <dbReference type="ARBA" id="ARBA00022833"/>
    </source>
</evidence>
<dbReference type="Pfam" id="PF16278">
    <property type="entry name" value="zf-C2HE"/>
    <property type="match status" value="1"/>
</dbReference>
<dbReference type="PROSITE" id="PS51084">
    <property type="entry name" value="HIT_2"/>
    <property type="match status" value="1"/>
</dbReference>
<feature type="domain" description="HIT" evidence="7">
    <location>
        <begin position="22"/>
        <end position="124"/>
    </location>
</feature>
<gene>
    <name evidence="8" type="ORF">CHILSU_LOCUS1921</name>
</gene>
<dbReference type="SUPFAM" id="SSF54197">
    <property type="entry name" value="HIT-like"/>
    <property type="match status" value="1"/>
</dbReference>
<keyword evidence="3" id="KW-0862">Zinc</keyword>
<evidence type="ECO:0000256" key="5">
    <source>
        <dbReference type="ARBA" id="ARBA00023242"/>
    </source>
</evidence>
<keyword evidence="4" id="KW-0238">DNA-binding</keyword>
<dbReference type="PANTHER" id="PTHR12486">
    <property type="entry name" value="APRATAXIN-RELATED"/>
    <property type="match status" value="1"/>
</dbReference>
<dbReference type="InterPro" id="IPR011146">
    <property type="entry name" value="HIT-like"/>
</dbReference>
<comment type="caution">
    <text evidence="6">Lacks conserved residue(s) required for the propagation of feature annotation.</text>
</comment>
<dbReference type="Pfam" id="PF11969">
    <property type="entry name" value="DcpS_C"/>
    <property type="match status" value="1"/>
</dbReference>
<evidence type="ECO:0000313" key="9">
    <source>
        <dbReference type="Proteomes" id="UP001153292"/>
    </source>
</evidence>
<accession>A0ABN8ASM5</accession>
<evidence type="ECO:0000256" key="6">
    <source>
        <dbReference type="PROSITE-ProRule" id="PRU00464"/>
    </source>
</evidence>
<evidence type="ECO:0000256" key="4">
    <source>
        <dbReference type="ARBA" id="ARBA00023125"/>
    </source>
</evidence>
<comment type="subcellular location">
    <subcellularLocation>
        <location evidence="1">Nucleus</location>
    </subcellularLocation>
</comment>
<evidence type="ECO:0000313" key="8">
    <source>
        <dbReference type="EMBL" id="CAH0398797.1"/>
    </source>
</evidence>
<evidence type="ECO:0000259" key="7">
    <source>
        <dbReference type="PROSITE" id="PS51084"/>
    </source>
</evidence>
<keyword evidence="5" id="KW-0539">Nucleus</keyword>
<keyword evidence="2" id="KW-0479">Metal-binding</keyword>
<dbReference type="EMBL" id="OU963905">
    <property type="protein sequence ID" value="CAH0398797.1"/>
    <property type="molecule type" value="Genomic_DNA"/>
</dbReference>
<protein>
    <recommendedName>
        <fullName evidence="7">HIT domain-containing protein</fullName>
    </recommendedName>
</protein>
<dbReference type="Gene3D" id="3.30.428.10">
    <property type="entry name" value="HIT-like"/>
    <property type="match status" value="1"/>
</dbReference>
<name>A0ABN8ASM5_CHISP</name>
<evidence type="ECO:0000256" key="2">
    <source>
        <dbReference type="ARBA" id="ARBA00022723"/>
    </source>
</evidence>
<dbReference type="InterPro" id="IPR036265">
    <property type="entry name" value="HIT-like_sf"/>
</dbReference>
<dbReference type="Proteomes" id="UP001153292">
    <property type="component" value="Chromosome 12"/>
</dbReference>